<feature type="transmembrane region" description="Helical" evidence="1">
    <location>
        <begin position="262"/>
        <end position="279"/>
    </location>
</feature>
<keyword evidence="1" id="KW-0812">Transmembrane</keyword>
<name>A0A0D2U389_CAPO3</name>
<reference evidence="3" key="1">
    <citation type="submission" date="2011-02" db="EMBL/GenBank/DDBJ databases">
        <title>The Genome Sequence of Capsaspora owczarzaki ATCC 30864.</title>
        <authorList>
            <person name="Russ C."/>
            <person name="Cuomo C."/>
            <person name="Burger G."/>
            <person name="Gray M.W."/>
            <person name="Holland P.W.H."/>
            <person name="King N."/>
            <person name="Lang F.B.F."/>
            <person name="Roger A.J."/>
            <person name="Ruiz-Trillo I."/>
            <person name="Young S.K."/>
            <person name="Zeng Q."/>
            <person name="Gargeya S."/>
            <person name="Alvarado L."/>
            <person name="Berlin A."/>
            <person name="Chapman S.B."/>
            <person name="Chen Z."/>
            <person name="Freedman E."/>
            <person name="Gellesch M."/>
            <person name="Goldberg J."/>
            <person name="Griggs A."/>
            <person name="Gujja S."/>
            <person name="Heilman E."/>
            <person name="Heiman D."/>
            <person name="Howarth C."/>
            <person name="Mehta T."/>
            <person name="Neiman D."/>
            <person name="Pearson M."/>
            <person name="Roberts A."/>
            <person name="Saif S."/>
            <person name="Shea T."/>
            <person name="Shenoy N."/>
            <person name="Sisk P."/>
            <person name="Stolte C."/>
            <person name="Sykes S."/>
            <person name="White J."/>
            <person name="Yandava C."/>
            <person name="Haas B."/>
            <person name="Nusbaum C."/>
            <person name="Birren B."/>
        </authorList>
    </citation>
    <scope>NUCLEOTIDE SEQUENCE</scope>
    <source>
        <strain evidence="3">ATCC 30864</strain>
    </source>
</reference>
<feature type="transmembrane region" description="Helical" evidence="1">
    <location>
        <begin position="291"/>
        <end position="312"/>
    </location>
</feature>
<dbReference type="OrthoDB" id="10035179at2759"/>
<keyword evidence="1" id="KW-1133">Transmembrane helix</keyword>
<dbReference type="RefSeq" id="XP_004365933.1">
    <property type="nucleotide sequence ID" value="XM_004365876.2"/>
</dbReference>
<evidence type="ECO:0008006" key="4">
    <source>
        <dbReference type="Google" id="ProtNLM"/>
    </source>
</evidence>
<feature type="transmembrane region" description="Helical" evidence="1">
    <location>
        <begin position="231"/>
        <end position="250"/>
    </location>
</feature>
<dbReference type="OMA" id="TYSNLAY"/>
<evidence type="ECO:0000313" key="2">
    <source>
        <dbReference type="EMBL" id="KJE89626.1"/>
    </source>
</evidence>
<proteinExistence type="predicted"/>
<gene>
    <name evidence="2" type="ORF">CAOG_001062</name>
</gene>
<protein>
    <recommendedName>
        <fullName evidence="4">Ceramidase</fullName>
    </recommendedName>
</protein>
<keyword evidence="3" id="KW-1185">Reference proteome</keyword>
<accession>A0A0D2U389</accession>
<dbReference type="InParanoid" id="A0A0D2U389"/>
<feature type="transmembrane region" description="Helical" evidence="1">
    <location>
        <begin position="123"/>
        <end position="141"/>
    </location>
</feature>
<sequence length="325" mass="35286">MHSVIAHADALLAFVYLAIVGLVVYAATGPLSDANFWASYTQDPGPWCERDRSRAFVREPSNAFTDFSFLAAGICMIACAARDLKHLRSHGLESQQANPLGGTTQASSVNKARPLNLIRANPILSVVFGVINIVHAVGTFTNHSCRCLEGHILDVAGMYSVIYLFLCLSALKYIHGAVVLAAKEKPLTLSDATLPDRAIAAFLLCLAAGVFGLYQISQLPYSDARTAPRETLTVASMVIVALILHAAYAHAVRSRIASQPRLIVIAVLLLIAAFGLHQMDIARILCNPDSLFQGHAAWHVMTCGSLSLVYSYHRNERWRTSETSQ</sequence>
<dbReference type="AlphaFoldDB" id="A0A0D2U389"/>
<evidence type="ECO:0000256" key="1">
    <source>
        <dbReference type="SAM" id="Phobius"/>
    </source>
</evidence>
<feature type="transmembrane region" description="Helical" evidence="1">
    <location>
        <begin position="194"/>
        <end position="216"/>
    </location>
</feature>
<keyword evidence="1" id="KW-0472">Membrane</keyword>
<dbReference type="EMBL" id="KE346360">
    <property type="protein sequence ID" value="KJE89626.1"/>
    <property type="molecule type" value="Genomic_DNA"/>
</dbReference>
<dbReference type="Proteomes" id="UP000008743">
    <property type="component" value="Unassembled WGS sequence"/>
</dbReference>
<organism evidence="2 3">
    <name type="scientific">Capsaspora owczarzaki (strain ATCC 30864)</name>
    <dbReference type="NCBI Taxonomy" id="595528"/>
    <lineage>
        <taxon>Eukaryota</taxon>
        <taxon>Filasterea</taxon>
        <taxon>Capsaspora</taxon>
    </lineage>
</organism>
<feature type="transmembrane region" description="Helical" evidence="1">
    <location>
        <begin position="161"/>
        <end position="182"/>
    </location>
</feature>
<evidence type="ECO:0000313" key="3">
    <source>
        <dbReference type="Proteomes" id="UP000008743"/>
    </source>
</evidence>